<dbReference type="GO" id="GO:0006355">
    <property type="term" value="P:regulation of DNA-templated transcription"/>
    <property type="evidence" value="ECO:0007669"/>
    <property type="project" value="InterPro"/>
</dbReference>
<sequence length="225" mass="25760">MTTILIVDDEQPMRELVRIMLQKDRLKTYEASNGQEALDLLAQLDIDLVLLDVMMPGKDGFEVCAEIREISNVPVIFLTAKDANEDKVHGLRLGGDDYIVKPFSGEELVARIEAVLRRAGAIHQTSSNIHYEKLILDEIARKVTYDGKRVSLTMKEFDLLHLFMKHPNIVYTREQLLTQIWSHDYEGGTRTVDTHIKTLRLKLGKIASRYIQTVWGIGYRFGCDQ</sequence>
<comment type="subcellular location">
    <subcellularLocation>
        <location evidence="1">Cytoplasm</location>
    </subcellularLocation>
</comment>
<evidence type="ECO:0000256" key="5">
    <source>
        <dbReference type="ARBA" id="ARBA00023015"/>
    </source>
</evidence>
<dbReference type="OrthoDB" id="9790442at2"/>
<dbReference type="Pfam" id="PF00072">
    <property type="entry name" value="Response_reg"/>
    <property type="match status" value="1"/>
</dbReference>
<dbReference type="SMART" id="SM00862">
    <property type="entry name" value="Trans_reg_C"/>
    <property type="match status" value="1"/>
</dbReference>
<keyword evidence="6 10" id="KW-0238">DNA-binding</keyword>
<evidence type="ECO:0000256" key="3">
    <source>
        <dbReference type="ARBA" id="ARBA00022553"/>
    </source>
</evidence>
<keyword evidence="4" id="KW-0902">Two-component regulatory system</keyword>
<evidence type="ECO:0000256" key="8">
    <source>
        <dbReference type="ARBA" id="ARBA00023163"/>
    </source>
</evidence>
<feature type="DNA-binding region" description="OmpR/PhoB-type" evidence="10">
    <location>
        <begin position="126"/>
        <end position="223"/>
    </location>
</feature>
<dbReference type="CDD" id="cd17574">
    <property type="entry name" value="REC_OmpR"/>
    <property type="match status" value="1"/>
</dbReference>
<evidence type="ECO:0000256" key="7">
    <source>
        <dbReference type="ARBA" id="ARBA00023159"/>
    </source>
</evidence>
<accession>A0A433RRT5</accession>
<keyword evidence="14" id="KW-1185">Reference proteome</keyword>
<dbReference type="CDD" id="cd00383">
    <property type="entry name" value="trans_reg_C"/>
    <property type="match status" value="1"/>
</dbReference>
<evidence type="ECO:0000256" key="1">
    <source>
        <dbReference type="ARBA" id="ARBA00004496"/>
    </source>
</evidence>
<dbReference type="SUPFAM" id="SSF52172">
    <property type="entry name" value="CheY-like"/>
    <property type="match status" value="1"/>
</dbReference>
<dbReference type="GO" id="GO:0000976">
    <property type="term" value="F:transcription cis-regulatory region binding"/>
    <property type="evidence" value="ECO:0007669"/>
    <property type="project" value="TreeGrafter"/>
</dbReference>
<protein>
    <submittedName>
        <fullName evidence="13">Transcriptional regulator</fullName>
    </submittedName>
</protein>
<dbReference type="AlphaFoldDB" id="A0A433RRT5"/>
<feature type="modified residue" description="4-aspartylphosphate" evidence="9">
    <location>
        <position position="52"/>
    </location>
</feature>
<dbReference type="PROSITE" id="PS51755">
    <property type="entry name" value="OMPR_PHOB"/>
    <property type="match status" value="1"/>
</dbReference>
<evidence type="ECO:0000259" key="11">
    <source>
        <dbReference type="PROSITE" id="PS50110"/>
    </source>
</evidence>
<dbReference type="GO" id="GO:0005829">
    <property type="term" value="C:cytosol"/>
    <property type="evidence" value="ECO:0007669"/>
    <property type="project" value="TreeGrafter"/>
</dbReference>
<keyword evidence="2" id="KW-0963">Cytoplasm</keyword>
<evidence type="ECO:0000256" key="9">
    <source>
        <dbReference type="PROSITE-ProRule" id="PRU00169"/>
    </source>
</evidence>
<dbReference type="Gene3D" id="1.10.10.10">
    <property type="entry name" value="Winged helix-like DNA-binding domain superfamily/Winged helix DNA-binding domain"/>
    <property type="match status" value="1"/>
</dbReference>
<dbReference type="InterPro" id="IPR001789">
    <property type="entry name" value="Sig_transdc_resp-reg_receiver"/>
</dbReference>
<evidence type="ECO:0000313" key="14">
    <source>
        <dbReference type="Proteomes" id="UP000288623"/>
    </source>
</evidence>
<proteinExistence type="predicted"/>
<dbReference type="Gene3D" id="3.40.50.2300">
    <property type="match status" value="1"/>
</dbReference>
<keyword evidence="3 9" id="KW-0597">Phosphoprotein</keyword>
<keyword evidence="5" id="KW-0805">Transcription regulation</keyword>
<dbReference type="PROSITE" id="PS50110">
    <property type="entry name" value="RESPONSE_REGULATORY"/>
    <property type="match status" value="1"/>
</dbReference>
<dbReference type="PANTHER" id="PTHR48111">
    <property type="entry name" value="REGULATOR OF RPOS"/>
    <property type="match status" value="1"/>
</dbReference>
<dbReference type="RefSeq" id="WP_126991235.1">
    <property type="nucleotide sequence ID" value="NZ_JTFC01000033.1"/>
</dbReference>
<dbReference type="InterPro" id="IPR001867">
    <property type="entry name" value="OmpR/PhoB-type_DNA-bd"/>
</dbReference>
<organism evidence="13 14">
    <name type="scientific">Candidatus Kurthia intestinigallinarum</name>
    <dbReference type="NCBI Taxonomy" id="1562256"/>
    <lineage>
        <taxon>Bacteria</taxon>
        <taxon>Bacillati</taxon>
        <taxon>Bacillota</taxon>
        <taxon>Bacilli</taxon>
        <taxon>Bacillales</taxon>
        <taxon>Caryophanaceae</taxon>
        <taxon>Kurthia</taxon>
    </lineage>
</organism>
<comment type="caution">
    <text evidence="13">The sequence shown here is derived from an EMBL/GenBank/DDBJ whole genome shotgun (WGS) entry which is preliminary data.</text>
</comment>
<keyword evidence="8" id="KW-0804">Transcription</keyword>
<evidence type="ECO:0000313" key="13">
    <source>
        <dbReference type="EMBL" id="RUS53810.1"/>
    </source>
</evidence>
<gene>
    <name evidence="13" type="ORF">QI30_14000</name>
</gene>
<dbReference type="EMBL" id="JTFC01000033">
    <property type="protein sequence ID" value="RUS53810.1"/>
    <property type="molecule type" value="Genomic_DNA"/>
</dbReference>
<evidence type="ECO:0000256" key="2">
    <source>
        <dbReference type="ARBA" id="ARBA00022490"/>
    </source>
</evidence>
<evidence type="ECO:0000256" key="10">
    <source>
        <dbReference type="PROSITE-ProRule" id="PRU01091"/>
    </source>
</evidence>
<dbReference type="Proteomes" id="UP000288623">
    <property type="component" value="Unassembled WGS sequence"/>
</dbReference>
<feature type="domain" description="Response regulatory" evidence="11">
    <location>
        <begin position="3"/>
        <end position="116"/>
    </location>
</feature>
<dbReference type="Gene3D" id="6.10.250.690">
    <property type="match status" value="1"/>
</dbReference>
<evidence type="ECO:0000259" key="12">
    <source>
        <dbReference type="PROSITE" id="PS51755"/>
    </source>
</evidence>
<dbReference type="FunFam" id="1.10.10.10:FF:000018">
    <property type="entry name" value="DNA-binding response regulator ResD"/>
    <property type="match status" value="1"/>
</dbReference>
<evidence type="ECO:0000256" key="6">
    <source>
        <dbReference type="ARBA" id="ARBA00023125"/>
    </source>
</evidence>
<dbReference type="InterPro" id="IPR036388">
    <property type="entry name" value="WH-like_DNA-bd_sf"/>
</dbReference>
<dbReference type="GO" id="GO:0032993">
    <property type="term" value="C:protein-DNA complex"/>
    <property type="evidence" value="ECO:0007669"/>
    <property type="project" value="TreeGrafter"/>
</dbReference>
<keyword evidence="7" id="KW-0010">Activator</keyword>
<dbReference type="SMART" id="SM00448">
    <property type="entry name" value="REC"/>
    <property type="match status" value="1"/>
</dbReference>
<dbReference type="Pfam" id="PF00486">
    <property type="entry name" value="Trans_reg_C"/>
    <property type="match status" value="1"/>
</dbReference>
<dbReference type="InterPro" id="IPR039420">
    <property type="entry name" value="WalR-like"/>
</dbReference>
<reference evidence="13 14" key="1">
    <citation type="submission" date="2014-11" db="EMBL/GenBank/DDBJ databases">
        <title>Genome sequence and analysis of novel Kurthia sp.</title>
        <authorList>
            <person name="Lawson J.N."/>
            <person name="Gonzalez J.E."/>
            <person name="Rinauldi L."/>
            <person name="Xuan Z."/>
            <person name="Firman A."/>
            <person name="Shaddox L."/>
            <person name="Trudeau A."/>
            <person name="Shah S."/>
            <person name="Reiman D."/>
        </authorList>
    </citation>
    <scope>NUCLEOTIDE SEQUENCE [LARGE SCALE GENOMIC DNA]</scope>
    <source>
        <strain evidence="13 14">3B1D</strain>
    </source>
</reference>
<dbReference type="PANTHER" id="PTHR48111:SF44">
    <property type="entry name" value="TRANSCRIPTIONAL REGULATORY PROTEIN RESD"/>
    <property type="match status" value="1"/>
</dbReference>
<dbReference type="GO" id="GO:0000156">
    <property type="term" value="F:phosphorelay response regulator activity"/>
    <property type="evidence" value="ECO:0007669"/>
    <property type="project" value="TreeGrafter"/>
</dbReference>
<name>A0A433RRT5_9BACL</name>
<dbReference type="InterPro" id="IPR011006">
    <property type="entry name" value="CheY-like_superfamily"/>
</dbReference>
<dbReference type="FunFam" id="3.40.50.2300:FF:000001">
    <property type="entry name" value="DNA-binding response regulator PhoB"/>
    <property type="match status" value="1"/>
</dbReference>
<evidence type="ECO:0000256" key="4">
    <source>
        <dbReference type="ARBA" id="ARBA00023012"/>
    </source>
</evidence>
<feature type="domain" description="OmpR/PhoB-type" evidence="12">
    <location>
        <begin position="126"/>
        <end position="223"/>
    </location>
</feature>